<feature type="transmembrane region" description="Helical" evidence="1">
    <location>
        <begin position="77"/>
        <end position="95"/>
    </location>
</feature>
<evidence type="ECO:0000313" key="2">
    <source>
        <dbReference type="EMBL" id="GAA0509887.1"/>
    </source>
</evidence>
<gene>
    <name evidence="2" type="ORF">GCM10009545_10020</name>
    <name evidence="3" type="ORF">GCM10011581_42870</name>
</gene>
<proteinExistence type="predicted"/>
<accession>A0A917NHA4</accession>
<reference evidence="3 4" key="1">
    <citation type="journal article" date="2014" name="Int. J. Syst. Evol. Microbiol.">
        <title>Complete genome sequence of Corynebacterium casei LMG S-19264T (=DSM 44701T), isolated from a smear-ripened cheese.</title>
        <authorList>
            <consortium name="US DOE Joint Genome Institute (JGI-PGF)"/>
            <person name="Walter F."/>
            <person name="Albersmeier A."/>
            <person name="Kalinowski J."/>
            <person name="Ruckert C."/>
        </authorList>
    </citation>
    <scope>NUCLEOTIDE SEQUENCE [LARGE SCALE GENOMIC DNA]</scope>
    <source>
        <strain evidence="3 4">CGMCC 4.7206</strain>
    </source>
</reference>
<protein>
    <submittedName>
        <fullName evidence="3">Uncharacterized protein</fullName>
    </submittedName>
</protein>
<keyword evidence="5" id="KW-1185">Reference proteome</keyword>
<evidence type="ECO:0000313" key="4">
    <source>
        <dbReference type="Proteomes" id="UP000597989"/>
    </source>
</evidence>
<keyword evidence="1" id="KW-1133">Transmembrane helix</keyword>
<evidence type="ECO:0000313" key="5">
    <source>
        <dbReference type="Proteomes" id="UP001500220"/>
    </source>
</evidence>
<evidence type="ECO:0000256" key="1">
    <source>
        <dbReference type="SAM" id="Phobius"/>
    </source>
</evidence>
<keyword evidence="1" id="KW-0472">Membrane</keyword>
<dbReference type="EMBL" id="BAAAHC010000003">
    <property type="protein sequence ID" value="GAA0509887.1"/>
    <property type="molecule type" value="Genomic_DNA"/>
</dbReference>
<feature type="transmembrane region" description="Helical" evidence="1">
    <location>
        <begin position="12"/>
        <end position="36"/>
    </location>
</feature>
<name>A0A917NHA4_9PSEU</name>
<sequence length="96" mass="10160">MAGMAVKKRRSGLGTLIHGVGFLLAVLLVMHIVFVVTGFPTENGLAQSVAQAAEPLALFFPGLVQTQSEILQVFVDYGLAAGFWVLLCAVLARVFG</sequence>
<dbReference type="AlphaFoldDB" id="A0A917NHA4"/>
<dbReference type="Proteomes" id="UP001500220">
    <property type="component" value="Unassembled WGS sequence"/>
</dbReference>
<evidence type="ECO:0000313" key="3">
    <source>
        <dbReference type="EMBL" id="GGJ01117.1"/>
    </source>
</evidence>
<comment type="caution">
    <text evidence="3">The sequence shown here is derived from an EMBL/GenBank/DDBJ whole genome shotgun (WGS) entry which is preliminary data.</text>
</comment>
<reference evidence="2" key="4">
    <citation type="submission" date="2023-12" db="EMBL/GenBank/DDBJ databases">
        <authorList>
            <person name="Sun Q."/>
            <person name="Inoue M."/>
        </authorList>
    </citation>
    <scope>NUCLEOTIDE SEQUENCE</scope>
    <source>
        <strain evidence="2">JCM 10664</strain>
    </source>
</reference>
<keyword evidence="1" id="KW-0812">Transmembrane</keyword>
<dbReference type="Proteomes" id="UP000597989">
    <property type="component" value="Unassembled WGS sequence"/>
</dbReference>
<organism evidence="3 4">
    <name type="scientific">Saccharopolyspora thermophila</name>
    <dbReference type="NCBI Taxonomy" id="89367"/>
    <lineage>
        <taxon>Bacteria</taxon>
        <taxon>Bacillati</taxon>
        <taxon>Actinomycetota</taxon>
        <taxon>Actinomycetes</taxon>
        <taxon>Pseudonocardiales</taxon>
        <taxon>Pseudonocardiaceae</taxon>
        <taxon>Saccharopolyspora</taxon>
    </lineage>
</organism>
<reference evidence="2 5" key="2">
    <citation type="journal article" date="2019" name="Int. J. Syst. Evol. Microbiol.">
        <title>The Global Catalogue of Microorganisms (GCM) 10K type strain sequencing project: providing services to taxonomists for standard genome sequencing and annotation.</title>
        <authorList>
            <consortium name="The Broad Institute Genomics Platform"/>
            <consortium name="The Broad Institute Genome Sequencing Center for Infectious Disease"/>
            <person name="Wu L."/>
            <person name="Ma J."/>
        </authorList>
    </citation>
    <scope>NUCLEOTIDE SEQUENCE [LARGE SCALE GENOMIC DNA]</scope>
    <source>
        <strain evidence="2 5">JCM 10664</strain>
    </source>
</reference>
<dbReference type="EMBL" id="BMMT01000018">
    <property type="protein sequence ID" value="GGJ01117.1"/>
    <property type="molecule type" value="Genomic_DNA"/>
</dbReference>
<reference evidence="3" key="3">
    <citation type="submission" date="2020-09" db="EMBL/GenBank/DDBJ databases">
        <authorList>
            <person name="Sun Q."/>
            <person name="Zhou Y."/>
        </authorList>
    </citation>
    <scope>NUCLEOTIDE SEQUENCE</scope>
    <source>
        <strain evidence="3">CGMCC 4.7206</strain>
    </source>
</reference>